<feature type="domain" description="Glycosyltransferase 2-like" evidence="1">
    <location>
        <begin position="5"/>
        <end position="132"/>
    </location>
</feature>
<protein>
    <submittedName>
        <fullName evidence="2">Glycosyltransferase</fullName>
    </submittedName>
</protein>
<dbReference type="InterPro" id="IPR050834">
    <property type="entry name" value="Glycosyltransf_2"/>
</dbReference>
<dbReference type="AlphaFoldDB" id="A0A8K2A0T5"/>
<dbReference type="Proteomes" id="UP000607397">
    <property type="component" value="Unassembled WGS sequence"/>
</dbReference>
<evidence type="ECO:0000313" key="3">
    <source>
        <dbReference type="Proteomes" id="UP000607397"/>
    </source>
</evidence>
<dbReference type="PANTHER" id="PTHR43685">
    <property type="entry name" value="GLYCOSYLTRANSFERASE"/>
    <property type="match status" value="1"/>
</dbReference>
<evidence type="ECO:0000259" key="1">
    <source>
        <dbReference type="Pfam" id="PF00535"/>
    </source>
</evidence>
<proteinExistence type="predicted"/>
<dbReference type="RefSeq" id="WP_161825976.1">
    <property type="nucleotide sequence ID" value="NZ_WVIC01000027.1"/>
</dbReference>
<dbReference type="Pfam" id="PF00535">
    <property type="entry name" value="Glycos_transf_2"/>
    <property type="match status" value="1"/>
</dbReference>
<dbReference type="InterPro" id="IPR029044">
    <property type="entry name" value="Nucleotide-diphossugar_trans"/>
</dbReference>
<evidence type="ECO:0000313" key="2">
    <source>
        <dbReference type="EMBL" id="NCJ07496.1"/>
    </source>
</evidence>
<dbReference type="SUPFAM" id="SSF53448">
    <property type="entry name" value="Nucleotide-diphospho-sugar transferases"/>
    <property type="match status" value="1"/>
</dbReference>
<dbReference type="CDD" id="cd00761">
    <property type="entry name" value="Glyco_tranf_GTA_type"/>
    <property type="match status" value="1"/>
</dbReference>
<sequence>MPKITVIIPAYNAMGYLPHTLRSVLQQTYADFEVLIINDGSSDGIEDWFQQGHDPRVQMISQSNLGLAGARNTGIHHSKGDYLAFLDADDLWQPTKLAKQVQCLDAHPEVGLVYCWVTYIDETGQCTGRIFRHQDKGWVWPKLTAHNIVECGSVPLVRRTCFDTLGGFDQTLKSYVEDWDMWLRIAWENSFAVVEEPLVYYRQTSGSASRNWQAMEASFHRVIEKAFENKSEFETLKSRSYGEINLCLAWKCLQGKDCNLAQSQEFCKKALKHWPKLLLYREYWRLSAAIFLRSFLGRSGYAKFLRNFYVLRRTWLGVAPRFNVKFLSRQ</sequence>
<dbReference type="PANTHER" id="PTHR43685:SF2">
    <property type="entry name" value="GLYCOSYLTRANSFERASE 2-LIKE DOMAIN-CONTAINING PROTEIN"/>
    <property type="match status" value="1"/>
</dbReference>
<organism evidence="2 3">
    <name type="scientific">Petrachloros mirabilis ULC683</name>
    <dbReference type="NCBI Taxonomy" id="2781853"/>
    <lineage>
        <taxon>Bacteria</taxon>
        <taxon>Bacillati</taxon>
        <taxon>Cyanobacteriota</taxon>
        <taxon>Cyanophyceae</taxon>
        <taxon>Synechococcales</taxon>
        <taxon>Petrachlorosaceae</taxon>
        <taxon>Petrachloros</taxon>
        <taxon>Petrachloros mirabilis</taxon>
    </lineage>
</organism>
<dbReference type="InterPro" id="IPR001173">
    <property type="entry name" value="Glyco_trans_2-like"/>
</dbReference>
<dbReference type="EMBL" id="WVIC01000027">
    <property type="protein sequence ID" value="NCJ07496.1"/>
    <property type="molecule type" value="Genomic_DNA"/>
</dbReference>
<dbReference type="Gene3D" id="3.90.550.10">
    <property type="entry name" value="Spore Coat Polysaccharide Biosynthesis Protein SpsA, Chain A"/>
    <property type="match status" value="1"/>
</dbReference>
<keyword evidence="3" id="KW-1185">Reference proteome</keyword>
<gene>
    <name evidence="2" type="ORF">GS597_13455</name>
</gene>
<accession>A0A8K2A0T5</accession>
<comment type="caution">
    <text evidence="2">The sequence shown here is derived from an EMBL/GenBank/DDBJ whole genome shotgun (WGS) entry which is preliminary data.</text>
</comment>
<reference evidence="2" key="1">
    <citation type="submission" date="2019-12" db="EMBL/GenBank/DDBJ databases">
        <title>High-Quality draft genome sequences of three cyanobacteria isolated from the limestone walls of the Old Cathedral of Coimbra.</title>
        <authorList>
            <person name="Tiago I."/>
            <person name="Soares F."/>
            <person name="Portugal A."/>
        </authorList>
    </citation>
    <scope>NUCLEOTIDE SEQUENCE [LARGE SCALE GENOMIC DNA]</scope>
    <source>
        <strain evidence="2">C</strain>
    </source>
</reference>
<name>A0A8K2A0T5_9CYAN</name>